<evidence type="ECO:0008006" key="3">
    <source>
        <dbReference type="Google" id="ProtNLM"/>
    </source>
</evidence>
<organism evidence="1 2">
    <name type="scientific">Pseudoduganella rivuli</name>
    <dbReference type="NCBI Taxonomy" id="2666085"/>
    <lineage>
        <taxon>Bacteria</taxon>
        <taxon>Pseudomonadati</taxon>
        <taxon>Pseudomonadota</taxon>
        <taxon>Betaproteobacteria</taxon>
        <taxon>Burkholderiales</taxon>
        <taxon>Oxalobacteraceae</taxon>
        <taxon>Telluria group</taxon>
        <taxon>Pseudoduganella</taxon>
    </lineage>
</organism>
<accession>A0A7X2IU34</accession>
<protein>
    <recommendedName>
        <fullName evidence="3">Condensation domain-containing protein</fullName>
    </recommendedName>
</protein>
<evidence type="ECO:0000313" key="2">
    <source>
        <dbReference type="Proteomes" id="UP000446768"/>
    </source>
</evidence>
<reference evidence="1 2" key="1">
    <citation type="submission" date="2019-11" db="EMBL/GenBank/DDBJ databases">
        <title>Novel species isolated from a subtropical stream in China.</title>
        <authorList>
            <person name="Lu H."/>
        </authorList>
    </citation>
    <scope>NUCLEOTIDE SEQUENCE [LARGE SCALE GENOMIC DNA]</scope>
    <source>
        <strain evidence="1 2">FT92W</strain>
    </source>
</reference>
<gene>
    <name evidence="1" type="ORF">GJ700_30055</name>
</gene>
<evidence type="ECO:0000313" key="1">
    <source>
        <dbReference type="EMBL" id="MRV75965.1"/>
    </source>
</evidence>
<proteinExistence type="predicted"/>
<name>A0A7X2IU34_9BURK</name>
<dbReference type="RefSeq" id="WP_154381000.1">
    <property type="nucleotide sequence ID" value="NZ_WKJJ01000025.1"/>
</dbReference>
<dbReference type="AlphaFoldDB" id="A0A7X2IU34"/>
<dbReference type="Proteomes" id="UP000446768">
    <property type="component" value="Unassembled WGS sequence"/>
</dbReference>
<dbReference type="EMBL" id="WKJJ01000025">
    <property type="protein sequence ID" value="MRV75965.1"/>
    <property type="molecule type" value="Genomic_DNA"/>
</dbReference>
<sequence>MQFSAELVRQAGDAYFMALDSLGCPTDIVIVGDLARAAPLEQALAAYARLVTAWPELQLVRQRSGNGWHWSARPEPAWRAALEQACAALRGHGPVAAGDAALPLRLTAWEAGRVEFRVDHTFANGRAGYWWVEQFFRQLDAMADSAAAPAVPAPAEPPPGPAVLPALMHGMVSQWRWRALRGRSPLRRAQPESAFRHHVVRHVLTERQVAQLIGTRRDGESYTQALTRQLAAHVLECCPDTPGFGIQVAADLHPACGAPMRAPGNYTGVITGYVRRGPRLAAQVAELFGRVRAGAPLGLIRLFQWSSPGQSRMTSWLARRFALLLQGKGEVMLDPLMTISNLGQVDGAHTRRWLSAVSLGTTTTFIHVGVSRIHDTTTLEFTFPVNLYEQAAVADMIARWLERAAPAAAKPAAAASCV</sequence>
<comment type="caution">
    <text evidence="1">The sequence shown here is derived from an EMBL/GenBank/DDBJ whole genome shotgun (WGS) entry which is preliminary data.</text>
</comment>
<keyword evidence="2" id="KW-1185">Reference proteome</keyword>